<dbReference type="PANTHER" id="PTHR43848">
    <property type="entry name" value="PUTRESCINE TRANSPORT SYSTEM PERMEASE PROTEIN POTI"/>
    <property type="match status" value="1"/>
</dbReference>
<gene>
    <name evidence="10" type="ORF">NWE73_14555</name>
</gene>
<evidence type="ECO:0000259" key="9">
    <source>
        <dbReference type="PROSITE" id="PS50928"/>
    </source>
</evidence>
<accession>A0ABT6DL50</accession>
<evidence type="ECO:0000256" key="8">
    <source>
        <dbReference type="RuleBase" id="RU363032"/>
    </source>
</evidence>
<dbReference type="PANTHER" id="PTHR43848:SF2">
    <property type="entry name" value="PUTRESCINE TRANSPORT SYSTEM PERMEASE PROTEIN POTI"/>
    <property type="match status" value="1"/>
</dbReference>
<evidence type="ECO:0000256" key="3">
    <source>
        <dbReference type="ARBA" id="ARBA00022448"/>
    </source>
</evidence>
<evidence type="ECO:0000256" key="7">
    <source>
        <dbReference type="ARBA" id="ARBA00023136"/>
    </source>
</evidence>
<sequence>MAHERSRPAAPLSAKILLWVVLALLYLPIAVMLMGSFLEVKEGQVSATLHWFVEVFADDNLMGALKNSLLVGLFSSVLSTLLGTAAAVGLYRSSSRLRGVMEGLSMVSLIFPEIVFALSLLSWFFVLKMEMGLQTVIIAHVSFSLSYVMMTVNSRLVTLDSSLEDAARDLGAGEWTVLRTVILPLLKPAIVGGFILSFLLSFDDFLITYFVNGVGQDTLPVKLYTAMKMGVSPKLNALSSLMFLMTLFVLIFLFRSPSFYVLFGESKKSRDGNGSKEKENL</sequence>
<feature type="transmembrane region" description="Helical" evidence="8">
    <location>
        <begin position="69"/>
        <end position="91"/>
    </location>
</feature>
<dbReference type="InterPro" id="IPR035906">
    <property type="entry name" value="MetI-like_sf"/>
</dbReference>
<organism evidence="10 11">
    <name type="scientific">Bdellovibrio svalbardensis</name>
    <dbReference type="NCBI Taxonomy" id="2972972"/>
    <lineage>
        <taxon>Bacteria</taxon>
        <taxon>Pseudomonadati</taxon>
        <taxon>Bdellovibrionota</taxon>
        <taxon>Bdellovibrionia</taxon>
        <taxon>Bdellovibrionales</taxon>
        <taxon>Pseudobdellovibrionaceae</taxon>
        <taxon>Bdellovibrio</taxon>
    </lineage>
</organism>
<dbReference type="Proteomes" id="UP001152321">
    <property type="component" value="Unassembled WGS sequence"/>
</dbReference>
<dbReference type="Pfam" id="PF00528">
    <property type="entry name" value="BPD_transp_1"/>
    <property type="match status" value="1"/>
</dbReference>
<keyword evidence="5 8" id="KW-0812">Transmembrane</keyword>
<feature type="transmembrane region" description="Helical" evidence="8">
    <location>
        <begin position="16"/>
        <end position="38"/>
    </location>
</feature>
<evidence type="ECO:0000313" key="10">
    <source>
        <dbReference type="EMBL" id="MDG0817598.1"/>
    </source>
</evidence>
<feature type="transmembrane region" description="Helical" evidence="8">
    <location>
        <begin position="131"/>
        <end position="150"/>
    </location>
</feature>
<keyword evidence="11" id="KW-1185">Reference proteome</keyword>
<feature type="domain" description="ABC transmembrane type-1" evidence="9">
    <location>
        <begin position="65"/>
        <end position="253"/>
    </location>
</feature>
<dbReference type="InterPro" id="IPR051789">
    <property type="entry name" value="Bact_Polyamine_Transport"/>
</dbReference>
<keyword evidence="7 8" id="KW-0472">Membrane</keyword>
<name>A0ABT6DL50_9BACT</name>
<feature type="transmembrane region" description="Helical" evidence="8">
    <location>
        <begin position="103"/>
        <end position="125"/>
    </location>
</feature>
<proteinExistence type="inferred from homology"/>
<comment type="subcellular location">
    <subcellularLocation>
        <location evidence="1 8">Cell membrane</location>
        <topology evidence="1 8">Multi-pass membrane protein</topology>
    </subcellularLocation>
</comment>
<reference evidence="10" key="1">
    <citation type="submission" date="2022-08" db="EMBL/GenBank/DDBJ databases">
        <title>Novel Bdellovibrio Species Isolated from Svalbard: Designation Bdellovibrio svalbardensis.</title>
        <authorList>
            <person name="Mitchell R.J."/>
            <person name="Choi S.Y."/>
        </authorList>
    </citation>
    <scope>NUCLEOTIDE SEQUENCE</scope>
    <source>
        <strain evidence="10">PAP01</strain>
    </source>
</reference>
<dbReference type="InterPro" id="IPR000515">
    <property type="entry name" value="MetI-like"/>
</dbReference>
<dbReference type="Gene3D" id="1.10.3720.10">
    <property type="entry name" value="MetI-like"/>
    <property type="match status" value="1"/>
</dbReference>
<evidence type="ECO:0000256" key="5">
    <source>
        <dbReference type="ARBA" id="ARBA00022692"/>
    </source>
</evidence>
<comment type="similarity">
    <text evidence="2">Belongs to the binding-protein-dependent transport system permease family. CysTW subfamily.</text>
</comment>
<keyword evidence="6 8" id="KW-1133">Transmembrane helix</keyword>
<evidence type="ECO:0000256" key="6">
    <source>
        <dbReference type="ARBA" id="ARBA00022989"/>
    </source>
</evidence>
<evidence type="ECO:0000313" key="11">
    <source>
        <dbReference type="Proteomes" id="UP001152321"/>
    </source>
</evidence>
<keyword evidence="3 8" id="KW-0813">Transport</keyword>
<evidence type="ECO:0000256" key="4">
    <source>
        <dbReference type="ARBA" id="ARBA00022475"/>
    </source>
</evidence>
<evidence type="ECO:0000256" key="2">
    <source>
        <dbReference type="ARBA" id="ARBA00007069"/>
    </source>
</evidence>
<protein>
    <submittedName>
        <fullName evidence="10">ABC transporter permease</fullName>
    </submittedName>
</protein>
<dbReference type="PROSITE" id="PS50928">
    <property type="entry name" value="ABC_TM1"/>
    <property type="match status" value="1"/>
</dbReference>
<dbReference type="RefSeq" id="WP_277579070.1">
    <property type="nucleotide sequence ID" value="NZ_JANRMI010000004.1"/>
</dbReference>
<dbReference type="SUPFAM" id="SSF161098">
    <property type="entry name" value="MetI-like"/>
    <property type="match status" value="1"/>
</dbReference>
<evidence type="ECO:0000256" key="1">
    <source>
        <dbReference type="ARBA" id="ARBA00004651"/>
    </source>
</evidence>
<feature type="transmembrane region" description="Helical" evidence="8">
    <location>
        <begin position="237"/>
        <end position="263"/>
    </location>
</feature>
<dbReference type="EMBL" id="JANRMI010000004">
    <property type="protein sequence ID" value="MDG0817598.1"/>
    <property type="molecule type" value="Genomic_DNA"/>
</dbReference>
<keyword evidence="4" id="KW-1003">Cell membrane</keyword>
<feature type="transmembrane region" description="Helical" evidence="8">
    <location>
        <begin position="189"/>
        <end position="211"/>
    </location>
</feature>
<comment type="caution">
    <text evidence="10">The sequence shown here is derived from an EMBL/GenBank/DDBJ whole genome shotgun (WGS) entry which is preliminary data.</text>
</comment>
<dbReference type="CDD" id="cd06261">
    <property type="entry name" value="TM_PBP2"/>
    <property type="match status" value="1"/>
</dbReference>